<organism evidence="1 2">
    <name type="scientific">Sorlinia euscelidii</name>
    <dbReference type="NCBI Taxonomy" id="3081148"/>
    <lineage>
        <taxon>Bacteria</taxon>
        <taxon>Pseudomonadati</taxon>
        <taxon>Pseudomonadota</taxon>
        <taxon>Alphaproteobacteria</taxon>
        <taxon>Acetobacterales</taxon>
        <taxon>Acetobacteraceae</taxon>
        <taxon>Sorlinia</taxon>
    </lineage>
</organism>
<comment type="caution">
    <text evidence="1">The sequence shown here is derived from an EMBL/GenBank/DDBJ whole genome shotgun (WGS) entry which is preliminary data.</text>
</comment>
<dbReference type="RefSeq" id="WP_394818703.1">
    <property type="nucleotide sequence ID" value="NZ_JAWJZY010000001.1"/>
</dbReference>
<keyword evidence="2" id="KW-1185">Reference proteome</keyword>
<accession>A0ABU7TZ03</accession>
<dbReference type="Proteomes" id="UP001312908">
    <property type="component" value="Unassembled WGS sequence"/>
</dbReference>
<name>A0ABU7TZ03_9PROT</name>
<gene>
    <name evidence="1" type="ORF">DOFOFD_01515</name>
</gene>
<proteinExistence type="predicted"/>
<sequence>MAMNPPPSIAWLVREIGEDATLRFIESAGGQRLRVPRDVSRARAMREYGDDVLEALVRRHGGVNYQVPLVKSWRAHMLAKRGLSNNEIALRMGISWRQVPNLLRSDPTIDRTFKNPGNADQLRLFDLDDDY</sequence>
<dbReference type="EMBL" id="JAWJZY010000001">
    <property type="protein sequence ID" value="MEE8657692.1"/>
    <property type="molecule type" value="Genomic_DNA"/>
</dbReference>
<protein>
    <submittedName>
        <fullName evidence="1">Mor domain-containing protein</fullName>
    </submittedName>
</protein>
<evidence type="ECO:0000313" key="2">
    <source>
        <dbReference type="Proteomes" id="UP001312908"/>
    </source>
</evidence>
<evidence type="ECO:0000313" key="1">
    <source>
        <dbReference type="EMBL" id="MEE8657692.1"/>
    </source>
</evidence>
<reference evidence="1 2" key="1">
    <citation type="submission" date="2023-10" db="EMBL/GenBank/DDBJ databases">
        <title>Sorlinia euscelidii gen. nov., sp. nov., an acetic acid bacteria isolated from the gut of Euscelidius variegatus emitter.</title>
        <authorList>
            <person name="Michoud G."/>
            <person name="Marasco R."/>
            <person name="Seferji K."/>
            <person name="Gonella E."/>
            <person name="Garuglieri E."/>
            <person name="Alma A."/>
            <person name="Mapelli F."/>
            <person name="Borin S."/>
            <person name="Daffonchio D."/>
            <person name="Crotti E."/>
        </authorList>
    </citation>
    <scope>NUCLEOTIDE SEQUENCE [LARGE SCALE GENOMIC DNA]</scope>
    <source>
        <strain evidence="1 2">EV16P</strain>
    </source>
</reference>